<dbReference type="Gene3D" id="3.30.1490.70">
    <property type="match status" value="1"/>
</dbReference>
<evidence type="ECO:0000256" key="2">
    <source>
        <dbReference type="ARBA" id="ARBA00022598"/>
    </source>
</evidence>
<feature type="compositionally biased region" description="Basic and acidic residues" evidence="5">
    <location>
        <begin position="1559"/>
        <end position="1569"/>
    </location>
</feature>
<feature type="region of interest" description="Disordered" evidence="5">
    <location>
        <begin position="1495"/>
        <end position="1581"/>
    </location>
</feature>
<evidence type="ECO:0000256" key="3">
    <source>
        <dbReference type="ARBA" id="ARBA00022705"/>
    </source>
</evidence>
<feature type="region of interest" description="Disordered" evidence="5">
    <location>
        <begin position="824"/>
        <end position="857"/>
    </location>
</feature>
<accession>F0VNR2</accession>
<reference evidence="8" key="4">
    <citation type="journal article" date="2015" name="PLoS ONE">
        <title>Comprehensive Evaluation of Toxoplasma gondii VEG and Neospora caninum LIV Genomes with Tachyzoite Stage Transcriptome and Proteome Defines Novel Transcript Features.</title>
        <authorList>
            <person name="Ramaprasad A."/>
            <person name="Mourier T."/>
            <person name="Naeem R."/>
            <person name="Malas T.B."/>
            <person name="Moussa E."/>
            <person name="Panigrahi A."/>
            <person name="Vermont S.J."/>
            <person name="Otto T.D."/>
            <person name="Wastling J."/>
            <person name="Pain A."/>
        </authorList>
    </citation>
    <scope>NUCLEOTIDE SEQUENCE</scope>
    <source>
        <strain evidence="8">Liverpool</strain>
    </source>
</reference>
<feature type="compositionally biased region" description="Low complexity" evidence="5">
    <location>
        <begin position="363"/>
        <end position="416"/>
    </location>
</feature>
<dbReference type="EMBL" id="FR823392">
    <property type="protein sequence ID" value="CBZ55358.1"/>
    <property type="molecule type" value="Genomic_DNA"/>
</dbReference>
<organism evidence="7 9">
    <name type="scientific">Neospora caninum (strain Liverpool)</name>
    <dbReference type="NCBI Taxonomy" id="572307"/>
    <lineage>
        <taxon>Eukaryota</taxon>
        <taxon>Sar</taxon>
        <taxon>Alveolata</taxon>
        <taxon>Apicomplexa</taxon>
        <taxon>Conoidasida</taxon>
        <taxon>Coccidia</taxon>
        <taxon>Eucoccidiorida</taxon>
        <taxon>Eimeriorina</taxon>
        <taxon>Sarcocystidae</taxon>
        <taxon>Neospora</taxon>
    </lineage>
</organism>
<evidence type="ECO:0000313" key="7">
    <source>
        <dbReference type="EMBL" id="CBZ55358.1"/>
    </source>
</evidence>
<protein>
    <submittedName>
        <fullName evidence="8">NAD-dependent DNA ligase OB-fold domain containing protein, putative</fullName>
    </submittedName>
    <submittedName>
        <fullName evidence="7">Putative NAD-dependent DNA ligase OB-fold domain containing protein</fullName>
    </submittedName>
</protein>
<feature type="compositionally biased region" description="Basic and acidic residues" evidence="5">
    <location>
        <begin position="1188"/>
        <end position="1198"/>
    </location>
</feature>
<dbReference type="Proteomes" id="UP000007494">
    <property type="component" value="Chromosome XI"/>
</dbReference>
<keyword evidence="1" id="KW-0945">Host-virus interaction</keyword>
<dbReference type="PANTHER" id="PTHR13037">
    <property type="entry name" value="FORMIN"/>
    <property type="match status" value="1"/>
</dbReference>
<dbReference type="InterPro" id="IPR004150">
    <property type="entry name" value="NAD_DNA_ligase_OB"/>
</dbReference>
<proteinExistence type="predicted"/>
<dbReference type="InterPro" id="IPR012340">
    <property type="entry name" value="NA-bd_OB-fold"/>
</dbReference>
<feature type="region of interest" description="Disordered" evidence="5">
    <location>
        <begin position="878"/>
        <end position="920"/>
    </location>
</feature>
<keyword evidence="3" id="KW-0235">DNA replication</keyword>
<feature type="compositionally biased region" description="Basic and acidic residues" evidence="5">
    <location>
        <begin position="496"/>
        <end position="510"/>
    </location>
</feature>
<dbReference type="Gene3D" id="3.30.470.30">
    <property type="entry name" value="DNA ligase/mRNA capping enzyme"/>
    <property type="match status" value="1"/>
</dbReference>
<feature type="region of interest" description="Disordered" evidence="5">
    <location>
        <begin position="1375"/>
        <end position="1417"/>
    </location>
</feature>
<dbReference type="PANTHER" id="PTHR13037:SF24">
    <property type="entry name" value="POLYCOMB PROTEIN PCL-RELATED"/>
    <property type="match status" value="1"/>
</dbReference>
<feature type="compositionally biased region" description="Basic and acidic residues" evidence="5">
    <location>
        <begin position="1966"/>
        <end position="1981"/>
    </location>
</feature>
<gene>
    <name evidence="8" type="ORF">BN1204_057810</name>
    <name evidence="7" type="ORF">NCLIV_057810</name>
</gene>
<feature type="domain" description="NAD-dependent DNA ligase N-terminal" evidence="6">
    <location>
        <begin position="283"/>
        <end position="1450"/>
    </location>
</feature>
<dbReference type="GeneID" id="13440771"/>
<feature type="region of interest" description="Disordered" evidence="5">
    <location>
        <begin position="632"/>
        <end position="679"/>
    </location>
</feature>
<feature type="compositionally biased region" description="Polar residues" evidence="5">
    <location>
        <begin position="1947"/>
        <end position="1957"/>
    </location>
</feature>
<dbReference type="eggNOG" id="ENOG502QWTN">
    <property type="taxonomic scope" value="Eukaryota"/>
</dbReference>
<feature type="compositionally biased region" description="Low complexity" evidence="5">
    <location>
        <begin position="1815"/>
        <end position="1824"/>
    </location>
</feature>
<dbReference type="SUPFAM" id="SSF50249">
    <property type="entry name" value="Nucleic acid-binding proteins"/>
    <property type="match status" value="1"/>
</dbReference>
<feature type="region of interest" description="Disordered" evidence="5">
    <location>
        <begin position="148"/>
        <end position="172"/>
    </location>
</feature>
<feature type="region of interest" description="Disordered" evidence="5">
    <location>
        <begin position="1182"/>
        <end position="1213"/>
    </location>
</feature>
<dbReference type="Gene3D" id="1.10.287.610">
    <property type="entry name" value="Helix hairpin bin"/>
    <property type="match status" value="1"/>
</dbReference>
<dbReference type="GO" id="GO:0006281">
    <property type="term" value="P:DNA repair"/>
    <property type="evidence" value="ECO:0007669"/>
    <property type="project" value="InterPro"/>
</dbReference>
<evidence type="ECO:0000256" key="5">
    <source>
        <dbReference type="SAM" id="MobiDB-lite"/>
    </source>
</evidence>
<evidence type="ECO:0000256" key="1">
    <source>
        <dbReference type="ARBA" id="ARBA00022581"/>
    </source>
</evidence>
<dbReference type="VEuPathDB" id="ToxoDB:NCLIV_057810"/>
<feature type="compositionally biased region" description="Low complexity" evidence="5">
    <location>
        <begin position="632"/>
        <end position="656"/>
    </location>
</feature>
<feature type="compositionally biased region" description="Basic and acidic residues" evidence="5">
    <location>
        <begin position="878"/>
        <end position="916"/>
    </location>
</feature>
<feature type="compositionally biased region" description="Basic and acidic residues" evidence="5">
    <location>
        <begin position="1759"/>
        <end position="1801"/>
    </location>
</feature>
<reference evidence="7" key="1">
    <citation type="submission" date="2011-02" db="EMBL/GenBank/DDBJ databases">
        <authorList>
            <person name="Aslett M."/>
        </authorList>
    </citation>
    <scope>NUCLEOTIDE SEQUENCE</scope>
    <source>
        <strain evidence="7">Liverpool</strain>
    </source>
</reference>
<dbReference type="SUPFAM" id="SSF56091">
    <property type="entry name" value="DNA ligase/mRNA capping enzyme, catalytic domain"/>
    <property type="match status" value="2"/>
</dbReference>
<feature type="region of interest" description="Disordered" evidence="5">
    <location>
        <begin position="1594"/>
        <end position="1613"/>
    </location>
</feature>
<evidence type="ECO:0000313" key="8">
    <source>
        <dbReference type="EMBL" id="CEL70094.1"/>
    </source>
</evidence>
<evidence type="ECO:0000313" key="9">
    <source>
        <dbReference type="Proteomes" id="UP000007494"/>
    </source>
</evidence>
<dbReference type="InParanoid" id="F0VNR2"/>
<dbReference type="GO" id="GO:0003911">
    <property type="term" value="F:DNA ligase (NAD+) activity"/>
    <property type="evidence" value="ECO:0007669"/>
    <property type="project" value="InterPro"/>
</dbReference>
<feature type="region of interest" description="Disordered" evidence="5">
    <location>
        <begin position="1947"/>
        <end position="1981"/>
    </location>
</feature>
<reference evidence="9" key="3">
    <citation type="journal article" date="2012" name="PLoS Pathog.">
        <title>Comparative genomics of the apicomplexan parasites Toxoplasma gondii and Neospora caninum: Coccidia differing in host range and transmission strategy.</title>
        <authorList>
            <person name="Reid A.J."/>
            <person name="Vermont S.J."/>
            <person name="Cotton J.A."/>
            <person name="Harris D."/>
            <person name="Hill-Cawthorne G.A."/>
            <person name="Konen-Waisman S."/>
            <person name="Latham S.M."/>
            <person name="Mourier T."/>
            <person name="Norton R."/>
            <person name="Quail M.A."/>
            <person name="Sanders M."/>
            <person name="Shanmugam D."/>
            <person name="Sohal A."/>
            <person name="Wasmuth J.D."/>
            <person name="Brunk B."/>
            <person name="Grigg M.E."/>
            <person name="Howard J.C."/>
            <person name="Parkinson J."/>
            <person name="Roos D.S."/>
            <person name="Trees A.J."/>
            <person name="Berriman M."/>
            <person name="Pain A."/>
            <person name="Wastling J.M."/>
        </authorList>
    </citation>
    <scope>NUCLEOTIDE SEQUENCE [LARGE SCALE GENOMIC DNA]</scope>
    <source>
        <strain evidence="9">Liverpool</strain>
    </source>
</reference>
<dbReference type="OMA" id="NENARPQ"/>
<feature type="compositionally biased region" description="Pro residues" evidence="5">
    <location>
        <begin position="1401"/>
        <end position="1410"/>
    </location>
</feature>
<dbReference type="SMART" id="SM00532">
    <property type="entry name" value="LIGANc"/>
    <property type="match status" value="1"/>
</dbReference>
<name>F0VNR2_NEOCL</name>
<dbReference type="Pfam" id="PF03120">
    <property type="entry name" value="OB_DNA_ligase"/>
    <property type="match status" value="1"/>
</dbReference>
<dbReference type="InterPro" id="IPR013840">
    <property type="entry name" value="DNAligase_N"/>
</dbReference>
<feature type="region of interest" description="Disordered" evidence="5">
    <location>
        <begin position="496"/>
        <end position="569"/>
    </location>
</feature>
<dbReference type="EMBL" id="LN714486">
    <property type="protein sequence ID" value="CEL70094.1"/>
    <property type="molecule type" value="Genomic_DNA"/>
</dbReference>
<feature type="compositionally biased region" description="Low complexity" evidence="5">
    <location>
        <begin position="541"/>
        <end position="565"/>
    </location>
</feature>
<feature type="compositionally biased region" description="Polar residues" evidence="5">
    <location>
        <begin position="154"/>
        <end position="165"/>
    </location>
</feature>
<feature type="compositionally biased region" description="Basic and acidic residues" evidence="5">
    <location>
        <begin position="228"/>
        <end position="274"/>
    </location>
</feature>
<dbReference type="GO" id="GO:0006260">
    <property type="term" value="P:DNA replication"/>
    <property type="evidence" value="ECO:0007669"/>
    <property type="project" value="UniProtKB-KW"/>
</dbReference>
<dbReference type="RefSeq" id="XP_003885386.1">
    <property type="nucleotide sequence ID" value="XM_003885337.1"/>
</dbReference>
<dbReference type="OrthoDB" id="446168at2759"/>
<evidence type="ECO:0000256" key="4">
    <source>
        <dbReference type="ARBA" id="ARBA00023027"/>
    </source>
</evidence>
<sequence length="1981" mass="209561">MGKGASPSFSSLSPLHSSGGKASSPSRSFSLCLPFCSSLPWRPLASLCVSKQRCFPVSRVYLPSCSPLAPRLSPSYSPSLSHSLSSSLSVSSSFSLSLASHLNPARASPSPRLSFSQPHLLVFSRRRQRCLRHPAPCLHPTRTLSASLAAAASDQSPRSQPANNAHRNDLSRVFCDSARDGEADLREKTEAGTAHRHGGEPPVDVESEGDSCLIAKSRHSPRSLTGPIRDEAARRETSRGAGGRENETRARTARGVEPKRRGSSRHGDALKEDCTVSPLPDPSEKEEYHKLVETLRACDRAYHVGAHSPLPDAVYDQLKARLLHLEEVHPSLVTPESPSSYVGAGPFASVTSPRGRASACNTSPASFPTSSSLSPTSSAPSPRSSSVSPSSSPLSFPSSPLAPHAHPSSSPRSAPSRVRERNGKVERGETRSEEVIPTCKDAEPRIIFGARGRKRIYHLAPMLSLTVVKEGDCDKHLVHAVAQTCKPLGLRWPLREETKGKKKKETERRTACPTGAANPAATSSFGPVSRRAACPSTAAFPESSPAPCAPVSVSSPSRPASDSPSTGAPVTPQLALPLAFLAEPKIDGISCALRFKGRLLDSAPPSPSRSTPVSDANVVDVTASSSGSLFPFPGSLGSPTRHTTAAACASPSHSPSAPRPPLQGSGASPLPRDASHSSSSCGFPSSASLASFAGSRPARFSSRVLWELVDASPRGNGSWGEDISHSVRVMHQAGRLPVAFSTRLLTSQPLAPGALANQFLEIRGELFLPRSNFQDYVERRRKEGKNTPLHERHAARGIADTGEHADLLCFAAYGLVESAEVASDTTEIDSERSPDKASSPVLVAPHDSRPPPGVRTAGADALAAAPFRDPVLSLEVKDADSAQRAADSDSRLARKHQHSEESIGDRQRHGGEETKHERRVVHTLATQDDLLFFLERLGFSTFRDKTRVCTTVEEMHSAFAFFHTHVTAETVNGDQNENARPQVGHAETADATHSLPSAKACAHGEPQSCSSSAPPLAFPSSSLSSLTSLASASSARSSSPSSGTSFSGGAFPVSSSTSFPPLSDVPADGVVFKVLSLPAQLLLGNRATGPRWAFARKFPQPFALSRIRDFAFSVGQFGYVHVVAALEPVRLGNLTISRASVGTIETLARRGLAVGDEVYVHLSGHTTPLIVGIQEALGVSAETGSNGAERKRSKDRNEASATPRSGVDASFPANCGGGKFEVTPAAQRRAGGAAVADRSEGRLRGRSLLAGEDSRLLAGEDSRLLAGEDSRLLAGEDSRLLAGEDSRLLAGEDSRLLAGVSAQQTQCVDSRQTPCGVFATQPGPFAASLAANAPLAPEAPGADDRTGSKLPAAPEPSNVSCPSCGSALVFVPAPQPQGKARESDSIQLTPSSSSSPLRCSSPPPPFPSPSPSRTSASTSVFDAGRFRCARGRACPGQVSRLLLRLLDRACLNVRAPPTTFFFHLHASGLLLRPSDFLRLCFLYHEKRHLIFASTPAETPKAGNRLRRDTRKNDPGLGKSPTDACPADGPFPTHARQGEASASSSRSPADFRASPQGCLFREHAEGEHAPAPRTRTRRAKAGEDQIEKLPSLFDVCRPQSDSNRPPPVFLRGSELDDPRIIPKVLGLTSPSAGRSPSPNARLPPSALLAAPRLILGEKLGKGDSAGAECLGEGKTRRGCRSGIPLLRGWESLVKRVVDRCEEGVPLHTLIFALSVERLGLRASKQVAQACGETVEGLLHFLRWLRDALEKGENDGEEDGSGERKQGPREGTGDREASEGRGEAERQHIRKEGHTLRGMDDGVPRGFSAPVASSLKSGEASFPPSGSSFSSSLPASACSLATLLHSDPQSSFSPSAFLRSLPETPEEMKVAFLSLPETLRSRLSFVFADDENVRELLLLAAYCRGNCKQPLPHPLAPGVSAVSLRAALCSPASPASQAKFPTAPSPAFSNASVSSLSPRETSHLPPPARDRNAAPIGESERIC</sequence>
<keyword evidence="2 7" id="KW-0436">Ligase</keyword>
<keyword evidence="9" id="KW-1185">Reference proteome</keyword>
<feature type="region of interest" description="Disordered" evidence="5">
    <location>
        <begin position="1750"/>
        <end position="1824"/>
    </location>
</feature>
<reference evidence="7" key="2">
    <citation type="submission" date="2011-03" db="EMBL/GenBank/DDBJ databases">
        <title>Comparative genomics and transcriptomics of Neospora caninum and Toxoplasma gondii.</title>
        <authorList>
            <person name="Reid A.J."/>
            <person name="Sohal A."/>
            <person name="Harris D."/>
            <person name="Quail M."/>
            <person name="Sanders M."/>
            <person name="Berriman M."/>
            <person name="Wastling J.M."/>
            <person name="Pain A."/>
        </authorList>
    </citation>
    <scope>NUCLEOTIDE SEQUENCE</scope>
    <source>
        <strain evidence="7">Liverpool</strain>
    </source>
</reference>
<dbReference type="Gene3D" id="2.40.50.140">
    <property type="entry name" value="Nucleic acid-binding proteins"/>
    <property type="match status" value="1"/>
</dbReference>
<evidence type="ECO:0000259" key="6">
    <source>
        <dbReference type="SMART" id="SM00532"/>
    </source>
</evidence>
<feature type="compositionally biased region" description="Basic and acidic residues" evidence="5">
    <location>
        <begin position="417"/>
        <end position="437"/>
    </location>
</feature>
<feature type="region of interest" description="Disordered" evidence="5">
    <location>
        <begin position="187"/>
        <end position="286"/>
    </location>
</feature>
<feature type="region of interest" description="Disordered" evidence="5">
    <location>
        <begin position="1335"/>
        <end position="1356"/>
    </location>
</feature>
<keyword evidence="4" id="KW-0520">NAD</keyword>
<feature type="compositionally biased region" description="Low complexity" evidence="5">
    <location>
        <begin position="1390"/>
        <end position="1400"/>
    </location>
</feature>
<feature type="region of interest" description="Disordered" evidence="5">
    <location>
        <begin position="350"/>
        <end position="437"/>
    </location>
</feature>